<dbReference type="PANTHER" id="PTHR43027">
    <property type="entry name" value="DOXORUBICIN RESISTANCE ABC TRANSPORTER PERMEASE PROTEIN DRRC-RELATED"/>
    <property type="match status" value="1"/>
</dbReference>
<feature type="transmembrane region" description="Helical" evidence="5">
    <location>
        <begin position="29"/>
        <end position="46"/>
    </location>
</feature>
<dbReference type="OrthoDB" id="9786643at2"/>
<feature type="transmembrane region" description="Helical" evidence="5">
    <location>
        <begin position="174"/>
        <end position="191"/>
    </location>
</feature>
<accession>A0A317D9R0</accession>
<proteinExistence type="predicted"/>
<keyword evidence="8" id="KW-1185">Reference proteome</keyword>
<dbReference type="RefSeq" id="WP_109816443.1">
    <property type="nucleotide sequence ID" value="NZ_QGKR01000138.1"/>
</dbReference>
<feature type="transmembrane region" description="Helical" evidence="5">
    <location>
        <begin position="144"/>
        <end position="168"/>
    </location>
</feature>
<dbReference type="Proteomes" id="UP000245410">
    <property type="component" value="Unassembled WGS sequence"/>
</dbReference>
<gene>
    <name evidence="7" type="ORF">DKT68_06150</name>
</gene>
<dbReference type="GO" id="GO:0016020">
    <property type="term" value="C:membrane"/>
    <property type="evidence" value="ECO:0007669"/>
    <property type="project" value="UniProtKB-SubCell"/>
</dbReference>
<feature type="transmembrane region" description="Helical" evidence="5">
    <location>
        <begin position="110"/>
        <end position="132"/>
    </location>
</feature>
<evidence type="ECO:0000259" key="6">
    <source>
        <dbReference type="Pfam" id="PF12698"/>
    </source>
</evidence>
<comment type="caution">
    <text evidence="7">The sequence shown here is derived from an EMBL/GenBank/DDBJ whole genome shotgun (WGS) entry which is preliminary data.</text>
</comment>
<reference evidence="7 8" key="1">
    <citation type="submission" date="2018-05" db="EMBL/GenBank/DDBJ databases">
        <title>Micromonospora atacamensis sp. nov., a novel actinobacteria isolated from high altitude Atacama Desert soil.</title>
        <authorList>
            <person name="Carro L."/>
            <person name="Golinska P."/>
            <person name="Klenk H.-P."/>
            <person name="Goodfellow M."/>
        </authorList>
    </citation>
    <scope>NUCLEOTIDE SEQUENCE [LARGE SCALE GENOMIC DNA]</scope>
    <source>
        <strain evidence="7 8">5R2A7</strain>
    </source>
</reference>
<keyword evidence="2 5" id="KW-0812">Transmembrane</keyword>
<feature type="transmembrane region" description="Helical" evidence="5">
    <location>
        <begin position="241"/>
        <end position="262"/>
    </location>
</feature>
<evidence type="ECO:0000256" key="2">
    <source>
        <dbReference type="ARBA" id="ARBA00022692"/>
    </source>
</evidence>
<evidence type="ECO:0000256" key="1">
    <source>
        <dbReference type="ARBA" id="ARBA00004141"/>
    </source>
</evidence>
<evidence type="ECO:0000256" key="5">
    <source>
        <dbReference type="SAM" id="Phobius"/>
    </source>
</evidence>
<sequence>MNVTGNAVRQGLSRGGTELRQVLSNGQDLGSNLVWLIGLLAPIYFLRDNMLAGTDVSVAAFVLPSLLSMCIGFNGLLNLAQQLVVEREDGTLLRLKALPHGMVSYLIGKVLLVAGMVLVAWVAVLGAGALLVDGLHLGEARRWLTLLWLLPLGLLAMLPLGAVFGSLIESPRSIGLVMLPVFALATVSGIFHPIAGFPTWLQIVAQAFPLYWLGLAARSALLPESALAAEIGESWRHWETVVALGGWAVLGMLAAPVVLRLMARRESGSTMAARRDRALRRRAA</sequence>
<feature type="domain" description="ABC-2 type transporter transmembrane" evidence="6">
    <location>
        <begin position="55"/>
        <end position="252"/>
    </location>
</feature>
<feature type="transmembrane region" description="Helical" evidence="5">
    <location>
        <begin position="58"/>
        <end position="77"/>
    </location>
</feature>
<comment type="subcellular location">
    <subcellularLocation>
        <location evidence="1">Membrane</location>
        <topology evidence="1">Multi-pass membrane protein</topology>
    </subcellularLocation>
</comment>
<dbReference type="AlphaFoldDB" id="A0A317D9R0"/>
<dbReference type="EMBL" id="QGKR01000138">
    <property type="protein sequence ID" value="PWR11327.1"/>
    <property type="molecule type" value="Genomic_DNA"/>
</dbReference>
<dbReference type="GO" id="GO:0140359">
    <property type="term" value="F:ABC-type transporter activity"/>
    <property type="evidence" value="ECO:0007669"/>
    <property type="project" value="InterPro"/>
</dbReference>
<organism evidence="7 8">
    <name type="scientific">Micromonospora acroterricola</name>
    <dbReference type="NCBI Taxonomy" id="2202421"/>
    <lineage>
        <taxon>Bacteria</taxon>
        <taxon>Bacillati</taxon>
        <taxon>Actinomycetota</taxon>
        <taxon>Actinomycetes</taxon>
        <taxon>Micromonosporales</taxon>
        <taxon>Micromonosporaceae</taxon>
        <taxon>Micromonospora</taxon>
    </lineage>
</organism>
<evidence type="ECO:0000256" key="3">
    <source>
        <dbReference type="ARBA" id="ARBA00022989"/>
    </source>
</evidence>
<dbReference type="InterPro" id="IPR052902">
    <property type="entry name" value="ABC-2_transporter"/>
</dbReference>
<dbReference type="Pfam" id="PF12698">
    <property type="entry name" value="ABC2_membrane_3"/>
    <property type="match status" value="1"/>
</dbReference>
<dbReference type="InterPro" id="IPR013525">
    <property type="entry name" value="ABC2_TM"/>
</dbReference>
<evidence type="ECO:0000256" key="4">
    <source>
        <dbReference type="ARBA" id="ARBA00023136"/>
    </source>
</evidence>
<protein>
    <submittedName>
        <fullName evidence="7">ABC transporter</fullName>
    </submittedName>
</protein>
<keyword evidence="3 5" id="KW-1133">Transmembrane helix</keyword>
<evidence type="ECO:0000313" key="7">
    <source>
        <dbReference type="EMBL" id="PWR11327.1"/>
    </source>
</evidence>
<dbReference type="PANTHER" id="PTHR43027:SF1">
    <property type="entry name" value="DOXORUBICIN RESISTANCE ABC TRANSPORTER PERMEASE PROTEIN DRRC-RELATED"/>
    <property type="match status" value="1"/>
</dbReference>
<name>A0A317D9R0_9ACTN</name>
<keyword evidence="4 5" id="KW-0472">Membrane</keyword>
<evidence type="ECO:0000313" key="8">
    <source>
        <dbReference type="Proteomes" id="UP000245410"/>
    </source>
</evidence>